<dbReference type="Gene3D" id="3.30.200.20">
    <property type="entry name" value="Phosphorylase Kinase, domain 1"/>
    <property type="match status" value="1"/>
</dbReference>
<dbReference type="Pfam" id="PF00069">
    <property type="entry name" value="Pkinase"/>
    <property type="match status" value="1"/>
</dbReference>
<evidence type="ECO:0000313" key="7">
    <source>
        <dbReference type="RefSeq" id="XP_034252788.1"/>
    </source>
</evidence>
<dbReference type="Pfam" id="PF13426">
    <property type="entry name" value="PAS_9"/>
    <property type="match status" value="1"/>
</dbReference>
<dbReference type="GO" id="GO:0005829">
    <property type="term" value="C:cytosol"/>
    <property type="evidence" value="ECO:0007669"/>
    <property type="project" value="TreeGrafter"/>
</dbReference>
<feature type="compositionally biased region" description="Acidic residues" evidence="3">
    <location>
        <begin position="1278"/>
        <end position="1288"/>
    </location>
</feature>
<evidence type="ECO:0000256" key="2">
    <source>
        <dbReference type="ARBA" id="ARBA00022840"/>
    </source>
</evidence>
<dbReference type="Gene3D" id="3.30.450.20">
    <property type="entry name" value="PAS domain"/>
    <property type="match status" value="2"/>
</dbReference>
<dbReference type="PROSITE" id="PS50112">
    <property type="entry name" value="PAS"/>
    <property type="match status" value="2"/>
</dbReference>
<dbReference type="InterPro" id="IPR000014">
    <property type="entry name" value="PAS"/>
</dbReference>
<dbReference type="GO" id="GO:0005524">
    <property type="term" value="F:ATP binding"/>
    <property type="evidence" value="ECO:0007669"/>
    <property type="project" value="UniProtKB-KW"/>
</dbReference>
<feature type="region of interest" description="Disordered" evidence="3">
    <location>
        <begin position="1157"/>
        <end position="1192"/>
    </location>
</feature>
<dbReference type="Pfam" id="PF00989">
    <property type="entry name" value="PAS"/>
    <property type="match status" value="1"/>
</dbReference>
<dbReference type="FunFam" id="1.10.510.10:FF:000351">
    <property type="entry name" value="PAS domain-containing serine/threonine-protein kinase"/>
    <property type="match status" value="1"/>
</dbReference>
<dbReference type="GO" id="GO:0005634">
    <property type="term" value="C:nucleus"/>
    <property type="evidence" value="ECO:0007669"/>
    <property type="project" value="TreeGrafter"/>
</dbReference>
<dbReference type="NCBIfam" id="TIGR00229">
    <property type="entry name" value="sensory_box"/>
    <property type="match status" value="1"/>
</dbReference>
<evidence type="ECO:0000259" key="4">
    <source>
        <dbReference type="PROSITE" id="PS50011"/>
    </source>
</evidence>
<dbReference type="InterPro" id="IPR000719">
    <property type="entry name" value="Prot_kinase_dom"/>
</dbReference>
<dbReference type="GO" id="GO:0045719">
    <property type="term" value="P:negative regulation of glycogen biosynthetic process"/>
    <property type="evidence" value="ECO:0007669"/>
    <property type="project" value="TreeGrafter"/>
</dbReference>
<keyword evidence="1" id="KW-0547">Nucleotide-binding</keyword>
<keyword evidence="2" id="KW-0067">ATP-binding</keyword>
<evidence type="ECO:0000313" key="6">
    <source>
        <dbReference type="Proteomes" id="UP000515158"/>
    </source>
</evidence>
<dbReference type="PROSITE" id="PS00108">
    <property type="entry name" value="PROTEIN_KINASE_ST"/>
    <property type="match status" value="1"/>
</dbReference>
<feature type="domain" description="PAS" evidence="5">
    <location>
        <begin position="285"/>
        <end position="341"/>
    </location>
</feature>
<dbReference type="Gene3D" id="1.10.510.10">
    <property type="entry name" value="Transferase(Phosphotransferase) domain 1"/>
    <property type="match status" value="1"/>
</dbReference>
<dbReference type="OrthoDB" id="10252171at2759"/>
<dbReference type="PROSITE" id="PS50011">
    <property type="entry name" value="PROTEIN_KINASE_DOM"/>
    <property type="match status" value="1"/>
</dbReference>
<reference evidence="7" key="1">
    <citation type="submission" date="2025-08" db="UniProtKB">
        <authorList>
            <consortium name="RefSeq"/>
        </authorList>
    </citation>
    <scope>IDENTIFICATION</scope>
    <source>
        <tissue evidence="7">Total insect</tissue>
    </source>
</reference>
<dbReference type="Proteomes" id="UP000515158">
    <property type="component" value="Unplaced"/>
</dbReference>
<feature type="region of interest" description="Disordered" evidence="3">
    <location>
        <begin position="544"/>
        <end position="604"/>
    </location>
</feature>
<dbReference type="GO" id="GO:0004674">
    <property type="term" value="F:protein serine/threonine kinase activity"/>
    <property type="evidence" value="ECO:0007669"/>
    <property type="project" value="TreeGrafter"/>
</dbReference>
<feature type="region of interest" description="Disordered" evidence="3">
    <location>
        <begin position="454"/>
        <end position="484"/>
    </location>
</feature>
<feature type="compositionally biased region" description="Polar residues" evidence="3">
    <location>
        <begin position="584"/>
        <end position="602"/>
    </location>
</feature>
<accession>A0A6P9A4E6</accession>
<dbReference type="GO" id="GO:0006355">
    <property type="term" value="P:regulation of DNA-templated transcription"/>
    <property type="evidence" value="ECO:0007669"/>
    <property type="project" value="InterPro"/>
</dbReference>
<organism evidence="7">
    <name type="scientific">Thrips palmi</name>
    <name type="common">Melon thrips</name>
    <dbReference type="NCBI Taxonomy" id="161013"/>
    <lineage>
        <taxon>Eukaryota</taxon>
        <taxon>Metazoa</taxon>
        <taxon>Ecdysozoa</taxon>
        <taxon>Arthropoda</taxon>
        <taxon>Hexapoda</taxon>
        <taxon>Insecta</taxon>
        <taxon>Pterygota</taxon>
        <taxon>Neoptera</taxon>
        <taxon>Paraneoptera</taxon>
        <taxon>Thysanoptera</taxon>
        <taxon>Terebrantia</taxon>
        <taxon>Thripoidea</taxon>
        <taxon>Thripidae</taxon>
        <taxon>Thrips</taxon>
    </lineage>
</organism>
<evidence type="ECO:0000259" key="5">
    <source>
        <dbReference type="PROSITE" id="PS50112"/>
    </source>
</evidence>
<dbReference type="SUPFAM" id="SSF56112">
    <property type="entry name" value="Protein kinase-like (PK-like)"/>
    <property type="match status" value="1"/>
</dbReference>
<dbReference type="InParanoid" id="A0A6P9A4E6"/>
<dbReference type="InterPro" id="IPR013767">
    <property type="entry name" value="PAS_fold"/>
</dbReference>
<evidence type="ECO:0000256" key="3">
    <source>
        <dbReference type="SAM" id="MobiDB-lite"/>
    </source>
</evidence>
<feature type="domain" description="Protein kinase" evidence="4">
    <location>
        <begin position="774"/>
        <end position="1027"/>
    </location>
</feature>
<dbReference type="PANTHER" id="PTHR24346:SF51">
    <property type="entry name" value="PAS DOMAIN-CONTAINING SERINE_THREONINE-PROTEIN KINASE"/>
    <property type="match status" value="1"/>
</dbReference>
<feature type="domain" description="PAS" evidence="5">
    <location>
        <begin position="176"/>
        <end position="210"/>
    </location>
</feature>
<dbReference type="GeneID" id="117652180"/>
<feature type="region of interest" description="Disordered" evidence="3">
    <location>
        <begin position="1242"/>
        <end position="1288"/>
    </location>
</feature>
<gene>
    <name evidence="7" type="primary">LOC117652180</name>
</gene>
<name>A0A6P9A4E6_THRPL</name>
<dbReference type="FunFam" id="3.30.200.20:FF:000314">
    <property type="entry name" value="Serine/threonine protein kinase"/>
    <property type="match status" value="1"/>
</dbReference>
<dbReference type="RefSeq" id="XP_034252788.1">
    <property type="nucleotide sequence ID" value="XM_034396897.1"/>
</dbReference>
<dbReference type="InterPro" id="IPR035965">
    <property type="entry name" value="PAS-like_dom_sf"/>
</dbReference>
<dbReference type="GO" id="GO:0035556">
    <property type="term" value="P:intracellular signal transduction"/>
    <property type="evidence" value="ECO:0007669"/>
    <property type="project" value="TreeGrafter"/>
</dbReference>
<dbReference type="SUPFAM" id="SSF55785">
    <property type="entry name" value="PYP-like sensor domain (PAS domain)"/>
    <property type="match status" value="3"/>
</dbReference>
<sequence>MSDLTKRAVLSDAHFNQKTSALNLINGISPIKRTTRRQLVKDDISLPLKSPLKFGKLLKSDAFHSACKDLSFEHNQSFPLLKPSQPRKNYLGFISPQVTMEKIRGDGLNSCRFSAGRRRCSFSSLKPLPDGLAGSVDHFPASEASLTVSATICPTASISQPPGYHKTVMLNPNKAVFTFDFKSMKILVVNQMACRLLGFSPEELCGLTLVQLLNRQHAHTPYALSEEHLDTNHGTTLGVSGKVVEMISKDGGVIPVSLWLRRLQMDDRCLAVAEPVERRVARLEVDAYGRILWMDPDASQLFQYTIEEVEGEDIKLLIPAFLMPSHPDSLPKEVRKQKATGRTKYGSSFPLCLRLSEELDEGSGDSSVAVVSYSVIVWVFSNMSGLLVLNPDGTVEQCNHHFTHIMFGYTQAQLAGKHITTVIPNFAHDSVCNGDDSILPPFQLGDELAENALNTESTTPRAWKSNNDTDSQSTNRLDTDSQSTNMFSVDNSIRTDCVRLIESVSQLSDLTNKITLNDDDTTSAGLTLQNDISSTKNYKMFSSASNAMSDKQKENNPPDEGSDPLVTADNTTCEEFSRSEDDTLNGNEEVSQKPAKQNSHSPAVSVELSSCVGVTSSSMCSMCTCTSHPSRFTHSDVDDNTISVSTVSHSNVKPPAPSPVTPLDPQGQAFPEGHFLGFGKHRDGSNIELVYQVRLVQLRCGRQLYCVWISRDSEEEDPQYGNLTFTSSLDSSAIEPSFGQEIQTRAQNASRPGSVSIMTQCEDELVMGAYGERYTTLQQIGKGAYGFVKMAYRNEDNALVITKFIQKKKVHEQSWVEDPILGKRVPLEVSLLTTIKHPNVVRVLDVFENESFFQMVMEKHGAGMDLFEFVDRRPKLDEPLISYIFRQIVAAVHYLHSLQILHRDIKDENVIIDQHFHAKLIDFGSATFRSADRLFSTFYGTVEYCSPEVLAGNKYEGPELEVWSLGVTLYVLTFGENPFFDVEETLRAELRPPGTASPQLLGLLHSMLERDPVMRNTMQNLVNHAWINQPVDPTTYNFRDVVNCLPHEYDPPAFYADYHHSRPASRSHGLLMPPMTGCCDEDEDRTDLATSNSLTSLTPVDEVDGRTFPPCSSDIPDLKKINPIVSDLSEGLASSTPLKNKSSTSPINSAVQTTEYVGSDPSEVHTKSSSSISIVESSSESSFERSSSSMTVSMNRRENDSLAQNLLDDFSGRILSHIEGNSLEGNLSCGGLLTDEEDYLNDDFEEEKDSDGVDVQIGSTAESDNSDDEKDVNCEIQLSDEDIVLEEK</sequence>
<dbReference type="InterPro" id="IPR008271">
    <property type="entry name" value="Ser/Thr_kinase_AS"/>
</dbReference>
<dbReference type="FunCoup" id="A0A6P9A4E6">
    <property type="interactions" value="1682"/>
</dbReference>
<dbReference type="CDD" id="cd00130">
    <property type="entry name" value="PAS"/>
    <property type="match status" value="2"/>
</dbReference>
<dbReference type="FunFam" id="3.30.450.20:FF:000059">
    <property type="entry name" value="PAS domain containing serine/threonine kinase"/>
    <property type="match status" value="1"/>
</dbReference>
<keyword evidence="6" id="KW-1185">Reference proteome</keyword>
<dbReference type="KEGG" id="tpal:117652180"/>
<protein>
    <submittedName>
        <fullName evidence="7">Uncharacterized protein LOC117652180</fullName>
    </submittedName>
</protein>
<dbReference type="SMART" id="SM00220">
    <property type="entry name" value="S_TKc"/>
    <property type="match status" value="1"/>
</dbReference>
<dbReference type="PANTHER" id="PTHR24346">
    <property type="entry name" value="MAP/MICROTUBULE AFFINITY-REGULATING KINASE"/>
    <property type="match status" value="1"/>
</dbReference>
<dbReference type="InterPro" id="IPR011009">
    <property type="entry name" value="Kinase-like_dom_sf"/>
</dbReference>
<evidence type="ECO:0000256" key="1">
    <source>
        <dbReference type="ARBA" id="ARBA00022741"/>
    </source>
</evidence>
<feature type="compositionally biased region" description="Low complexity" evidence="3">
    <location>
        <begin position="1168"/>
        <end position="1189"/>
    </location>
</feature>
<dbReference type="CTD" id="23178"/>
<dbReference type="SMART" id="SM00091">
    <property type="entry name" value="PAS"/>
    <property type="match status" value="3"/>
</dbReference>
<proteinExistence type="predicted"/>